<dbReference type="KEGG" id="vei:Veis_1190"/>
<reference evidence="3" key="1">
    <citation type="submission" date="2006-12" db="EMBL/GenBank/DDBJ databases">
        <title>Complete sequence of chromosome 1 of Verminephrobacter eiseniae EF01-2.</title>
        <authorList>
            <person name="Copeland A."/>
            <person name="Lucas S."/>
            <person name="Lapidus A."/>
            <person name="Barry K."/>
            <person name="Detter J.C."/>
            <person name="Glavina del Rio T."/>
            <person name="Dalin E."/>
            <person name="Tice H."/>
            <person name="Pitluck S."/>
            <person name="Chertkov O."/>
            <person name="Brettin T."/>
            <person name="Bruce D."/>
            <person name="Han C."/>
            <person name="Tapia R."/>
            <person name="Gilna P."/>
            <person name="Schmutz J."/>
            <person name="Larimer F."/>
            <person name="Land M."/>
            <person name="Hauser L."/>
            <person name="Kyrpides N."/>
            <person name="Kim E."/>
            <person name="Stahl D."/>
            <person name="Richardson P."/>
        </authorList>
    </citation>
    <scope>NUCLEOTIDE SEQUENCE [LARGE SCALE GENOMIC DNA]</scope>
    <source>
        <strain evidence="3">EF01-2</strain>
    </source>
</reference>
<gene>
    <name evidence="2" type="ordered locus">Veis_1190</name>
</gene>
<dbReference type="CDD" id="cd13578">
    <property type="entry name" value="PBP2_Bug27"/>
    <property type="match status" value="1"/>
</dbReference>
<comment type="similarity">
    <text evidence="1">Belongs to the UPF0065 (bug) family.</text>
</comment>
<dbReference type="AlphaFoldDB" id="A1WH54"/>
<organism evidence="2 3">
    <name type="scientific">Verminephrobacter eiseniae (strain EF01-2)</name>
    <dbReference type="NCBI Taxonomy" id="391735"/>
    <lineage>
        <taxon>Bacteria</taxon>
        <taxon>Pseudomonadati</taxon>
        <taxon>Pseudomonadota</taxon>
        <taxon>Betaproteobacteria</taxon>
        <taxon>Burkholderiales</taxon>
        <taxon>Comamonadaceae</taxon>
        <taxon>Verminephrobacter</taxon>
    </lineage>
</organism>
<sequence>MLLFFPGHHARAHCARVGARALSHRQVALGLLIGLSLLLPLAQAQDHSAVWPVKPIKLVVPFPPGGSTDTIGRLLAAELSQSFGQPVVVDNKAGANGSIGADLVAKAPADGYTLLLSGIGSNATNYSLNRNTPYKDSSFRHVALLATGPSVLVVSQQFAAKTVADLVRMTKDKPGAYSHASSGSGSSGHLTMELFKQTHGLEITHVPYRGNALAITDVIGGLVPIMALNNDTALAYVNAGKVRALAVTSLARNPAFPDVPTMAESGIPGFDVVSWFGLSAPAGVPDALVIQLAHTTRQALQAPKLRQYLESTGFVVAGGTSRQFSHFVSAEIAKWQTVVERAGITPD</sequence>
<dbReference type="InterPro" id="IPR042100">
    <property type="entry name" value="Bug_dom1"/>
</dbReference>
<dbReference type="GeneID" id="76459848"/>
<dbReference type="RefSeq" id="WP_011808972.1">
    <property type="nucleotide sequence ID" value="NC_008786.1"/>
</dbReference>
<evidence type="ECO:0000313" key="3">
    <source>
        <dbReference type="Proteomes" id="UP000000374"/>
    </source>
</evidence>
<dbReference type="HOGENOM" id="CLU_045683_0_0_4"/>
<dbReference type="Pfam" id="PF03401">
    <property type="entry name" value="TctC"/>
    <property type="match status" value="1"/>
</dbReference>
<dbReference type="OrthoDB" id="8678477at2"/>
<dbReference type="Proteomes" id="UP000000374">
    <property type="component" value="Chromosome"/>
</dbReference>
<accession>A1WH54</accession>
<dbReference type="STRING" id="391735.Veis_1190"/>
<proteinExistence type="inferred from homology"/>
<evidence type="ECO:0000256" key="1">
    <source>
        <dbReference type="ARBA" id="ARBA00006987"/>
    </source>
</evidence>
<evidence type="ECO:0000313" key="2">
    <source>
        <dbReference type="EMBL" id="ABM56961.1"/>
    </source>
</evidence>
<dbReference type="eggNOG" id="COG3181">
    <property type="taxonomic scope" value="Bacteria"/>
</dbReference>
<dbReference type="PIRSF" id="PIRSF017082">
    <property type="entry name" value="YflP"/>
    <property type="match status" value="1"/>
</dbReference>
<dbReference type="PANTHER" id="PTHR42928">
    <property type="entry name" value="TRICARBOXYLATE-BINDING PROTEIN"/>
    <property type="match status" value="1"/>
</dbReference>
<dbReference type="Gene3D" id="3.40.190.10">
    <property type="entry name" value="Periplasmic binding protein-like II"/>
    <property type="match status" value="1"/>
</dbReference>
<dbReference type="SUPFAM" id="SSF53850">
    <property type="entry name" value="Periplasmic binding protein-like II"/>
    <property type="match status" value="1"/>
</dbReference>
<name>A1WH54_VEREI</name>
<dbReference type="PANTHER" id="PTHR42928:SF5">
    <property type="entry name" value="BLR1237 PROTEIN"/>
    <property type="match status" value="1"/>
</dbReference>
<dbReference type="EMBL" id="CP000542">
    <property type="protein sequence ID" value="ABM56961.1"/>
    <property type="molecule type" value="Genomic_DNA"/>
</dbReference>
<keyword evidence="3" id="KW-1185">Reference proteome</keyword>
<dbReference type="InterPro" id="IPR005064">
    <property type="entry name" value="BUG"/>
</dbReference>
<protein>
    <submittedName>
        <fullName evidence="2">Uncharacterized protein UPF0065</fullName>
    </submittedName>
</protein>
<dbReference type="Gene3D" id="3.40.190.150">
    <property type="entry name" value="Bordetella uptake gene, domain 1"/>
    <property type="match status" value="1"/>
</dbReference>